<evidence type="ECO:0000313" key="1">
    <source>
        <dbReference type="EMBL" id="GLB45481.1"/>
    </source>
</evidence>
<dbReference type="EMBL" id="BRPK01000023">
    <property type="protein sequence ID" value="GLB45481.1"/>
    <property type="molecule type" value="Genomic_DNA"/>
</dbReference>
<dbReference type="AlphaFoldDB" id="A0A9P3Q2I3"/>
<dbReference type="Proteomes" id="UP001063166">
    <property type="component" value="Unassembled WGS sequence"/>
</dbReference>
<proteinExistence type="predicted"/>
<organism evidence="1 2">
    <name type="scientific">Lyophyllum shimeji</name>
    <name type="common">Hon-shimeji</name>
    <name type="synonym">Tricholoma shimeji</name>
    <dbReference type="NCBI Taxonomy" id="47721"/>
    <lineage>
        <taxon>Eukaryota</taxon>
        <taxon>Fungi</taxon>
        <taxon>Dikarya</taxon>
        <taxon>Basidiomycota</taxon>
        <taxon>Agaricomycotina</taxon>
        <taxon>Agaricomycetes</taxon>
        <taxon>Agaricomycetidae</taxon>
        <taxon>Agaricales</taxon>
        <taxon>Tricholomatineae</taxon>
        <taxon>Lyophyllaceae</taxon>
        <taxon>Lyophyllum</taxon>
    </lineage>
</organism>
<comment type="caution">
    <text evidence="1">The sequence shown here is derived from an EMBL/GenBank/DDBJ whole genome shotgun (WGS) entry which is preliminary data.</text>
</comment>
<name>A0A9P3Q2I3_LYOSH</name>
<sequence length="66" mass="7501">MVSCHRSLFTLQMHVCVMTRAENPRYSTIHSQRLDCVGTQRPLRHLGSDVAILKPCLIDLQFTSTS</sequence>
<evidence type="ECO:0000313" key="2">
    <source>
        <dbReference type="Proteomes" id="UP001063166"/>
    </source>
</evidence>
<accession>A0A9P3Q2I3</accession>
<reference evidence="1" key="1">
    <citation type="submission" date="2022-07" db="EMBL/GenBank/DDBJ databases">
        <title>The genome of Lyophyllum shimeji provides insight into the initial evolution of ectomycorrhizal fungal genome.</title>
        <authorList>
            <person name="Kobayashi Y."/>
            <person name="Shibata T."/>
            <person name="Hirakawa H."/>
            <person name="Shigenobu S."/>
            <person name="Nishiyama T."/>
            <person name="Yamada A."/>
            <person name="Hasebe M."/>
            <person name="Kawaguchi M."/>
        </authorList>
    </citation>
    <scope>NUCLEOTIDE SEQUENCE</scope>
    <source>
        <strain evidence="1">AT787</strain>
    </source>
</reference>
<protein>
    <submittedName>
        <fullName evidence="1">Uncharacterized protein</fullName>
    </submittedName>
</protein>
<gene>
    <name evidence="1" type="ORF">LshimejAT787_2300410</name>
</gene>
<keyword evidence="2" id="KW-1185">Reference proteome</keyword>